<feature type="region of interest" description="Disordered" evidence="1">
    <location>
        <begin position="1"/>
        <end position="133"/>
    </location>
</feature>
<feature type="compositionally biased region" description="Basic and acidic residues" evidence="1">
    <location>
        <begin position="999"/>
        <end position="1014"/>
    </location>
</feature>
<dbReference type="GeneID" id="113512906"/>
<feature type="compositionally biased region" description="Basic and acidic residues" evidence="1">
    <location>
        <begin position="21"/>
        <end position="30"/>
    </location>
</feature>
<feature type="compositionally biased region" description="Basic and acidic residues" evidence="1">
    <location>
        <begin position="562"/>
        <end position="580"/>
    </location>
</feature>
<feature type="compositionally biased region" description="Polar residues" evidence="1">
    <location>
        <begin position="832"/>
        <end position="842"/>
    </location>
</feature>
<feature type="region of interest" description="Disordered" evidence="1">
    <location>
        <begin position="634"/>
        <end position="695"/>
    </location>
</feature>
<sequence length="1155" mass="125971">MAASGAPVRQPRRGPAPIASFDHDVSDEVRPPSSPETKQTIRLPEIREDPSVSATSVVPTSPSTSDALAPPEQRARSHSTPSAGALQTAPRIDISRASSSSHHDSRDSSPELALFAGASNSGGGEEARSRLELGFREDGALDLRSSTEELAFLQPAPGEPKIAPTPANPERRHSRKDSQGSEAALLAVSGRTSRLSSVGSQCSAHSALSGFSHNSRVSRLSVVSGISRSPSPHKMLLETSFCGPKPIETDPEICAAVVEERLLEMAKLSSGQAPSSTPAPVDARDRREVRTEATVERTSIRPSSANSRTPSATTASCVTNTVRLTSPTPTVPPDPQPVVRQLVTPDEDKRRKESRNRARAEERRARSRDRRESLDPEVKKNENRSKDIIRIRLKPDSEYEEDEEDESERTLIGCEGMKKPDTLILGGANRPTELAASTTVSSTVSPTPSRRKVPRDSRTPSPVGTVVSRKSSFCSLFKSRETIASPDSPSDALRRKKSLTEGRSRSRSRDRSATPTSATKIRGSVLSLFRTPRKSATSPSPSSRDNSPVVQSQRQILQQPVERSRRNDKLKYYEDTKDGIIHIPLRTPPNEQNGTSSCTSGTSTTGFASGTNSTSNIEVESEPKFSDIVTHHEPIRPASAPHTYSTSKPLSDVRTSSKPIQRTVLPDGSIIIPLHSPTEKSSNERFSEPSLATESTREKVCELAVTAIIQAPPENIPNQEKVTTQNAEQTFDVSSATKRDHSETSISTARADSVAISATQQPSERRRKERFVFSTQVGSRDQVFSTQFSITKTPSVTSEISESIHSFPDSEEVHPPTLRDTHITTIADRISPVSTGTGSNIQRIGENRLEPDPTNESISTWTSTVSPQDGTKDSSESETSSDAGPSCSVNDVEQRGLVVQESFEDELPYVPTTLPLERSLALPMVPVRERSDVTVARVERPRATTPRAGSRSSPAPVVQPVPQVPRPPATTESTSPATDKIRIRLPRRPRTTSASGPSRSERARTRSRSDGYETRAKTEWIDFEEVPERRKQPKRIQTLPSAATSGGGVGVDEGGSSGAGGRDVVFSYVEPEECRCECHTHAPSRDDELPLLDDDVQQRRISASSLESDRVEEHVQLSVQVGRPFTADLDLHDVSVHQERYARHERHDRADRRQH</sequence>
<evidence type="ECO:0000313" key="3">
    <source>
        <dbReference type="RefSeq" id="XP_026752668.2"/>
    </source>
</evidence>
<dbReference type="Proteomes" id="UP001652740">
    <property type="component" value="Unplaced"/>
</dbReference>
<organism evidence="2 3">
    <name type="scientific">Galleria mellonella</name>
    <name type="common">Greater wax moth</name>
    <dbReference type="NCBI Taxonomy" id="7137"/>
    <lineage>
        <taxon>Eukaryota</taxon>
        <taxon>Metazoa</taxon>
        <taxon>Ecdysozoa</taxon>
        <taxon>Arthropoda</taxon>
        <taxon>Hexapoda</taxon>
        <taxon>Insecta</taxon>
        <taxon>Pterygota</taxon>
        <taxon>Neoptera</taxon>
        <taxon>Endopterygota</taxon>
        <taxon>Lepidoptera</taxon>
        <taxon>Glossata</taxon>
        <taxon>Ditrysia</taxon>
        <taxon>Pyraloidea</taxon>
        <taxon>Pyralidae</taxon>
        <taxon>Galleriinae</taxon>
        <taxon>Galleria</taxon>
    </lineage>
</organism>
<feature type="compositionally biased region" description="Basic and acidic residues" evidence="1">
    <location>
        <begin position="346"/>
        <end position="397"/>
    </location>
</feature>
<feature type="region of interest" description="Disordered" evidence="1">
    <location>
        <begin position="721"/>
        <end position="768"/>
    </location>
</feature>
<name>A0A6J1WN48_GALME</name>
<feature type="compositionally biased region" description="Polar residues" evidence="1">
    <location>
        <begin position="744"/>
        <end position="762"/>
    </location>
</feature>
<feature type="region of interest" description="Disordered" evidence="1">
    <location>
        <begin position="825"/>
        <end position="891"/>
    </location>
</feature>
<feature type="compositionally biased region" description="Pro residues" evidence="1">
    <location>
        <begin position="957"/>
        <end position="968"/>
    </location>
</feature>
<feature type="compositionally biased region" description="Basic and acidic residues" evidence="1">
    <location>
        <begin position="677"/>
        <end position="687"/>
    </location>
</feature>
<feature type="compositionally biased region" description="Basic and acidic residues" evidence="1">
    <location>
        <begin position="282"/>
        <end position="299"/>
    </location>
</feature>
<feature type="compositionally biased region" description="Gly residues" evidence="1">
    <location>
        <begin position="1045"/>
        <end position="1058"/>
    </location>
</feature>
<evidence type="ECO:0000313" key="2">
    <source>
        <dbReference type="Proteomes" id="UP001652740"/>
    </source>
</evidence>
<feature type="compositionally biased region" description="Low complexity" evidence="1">
    <location>
        <begin position="89"/>
        <end position="100"/>
    </location>
</feature>
<feature type="compositionally biased region" description="Acidic residues" evidence="1">
    <location>
        <begin position="398"/>
        <end position="407"/>
    </location>
</feature>
<accession>A0A6J1WN48</accession>
<keyword evidence="2" id="KW-1185">Reference proteome</keyword>
<feature type="compositionally biased region" description="Low complexity" evidence="1">
    <location>
        <begin position="437"/>
        <end position="448"/>
    </location>
</feature>
<dbReference type="KEGG" id="gmw:113512906"/>
<feature type="compositionally biased region" description="Polar residues" evidence="1">
    <location>
        <begin position="721"/>
        <end position="736"/>
    </location>
</feature>
<evidence type="ECO:0000313" key="5">
    <source>
        <dbReference type="RefSeq" id="XP_052749601.1"/>
    </source>
</evidence>
<feature type="compositionally biased region" description="Polar residues" evidence="1">
    <location>
        <begin position="269"/>
        <end position="278"/>
    </location>
</feature>
<feature type="compositionally biased region" description="Polar residues" evidence="1">
    <location>
        <begin position="300"/>
        <end position="324"/>
    </location>
</feature>
<proteinExistence type="predicted"/>
<evidence type="ECO:0000313" key="4">
    <source>
        <dbReference type="RefSeq" id="XP_031766863.2"/>
    </source>
</evidence>
<feature type="compositionally biased region" description="Low complexity" evidence="1">
    <location>
        <begin position="51"/>
        <end position="65"/>
    </location>
</feature>
<feature type="region of interest" description="Disordered" evidence="1">
    <location>
        <begin position="936"/>
        <end position="1014"/>
    </location>
</feature>
<feature type="compositionally biased region" description="Low complexity" evidence="1">
    <location>
        <begin position="593"/>
        <end position="616"/>
    </location>
</feature>
<protein>
    <submittedName>
        <fullName evidence="3 4">Serine/arginine repetitive matrix protein 1 isoform X1</fullName>
    </submittedName>
</protein>
<feature type="compositionally biased region" description="Polar residues" evidence="1">
    <location>
        <begin position="854"/>
        <end position="869"/>
    </location>
</feature>
<feature type="region of interest" description="Disordered" evidence="1">
    <location>
        <begin position="146"/>
        <end position="189"/>
    </location>
</feature>
<dbReference type="AlphaFoldDB" id="A0A6J1WN48"/>
<dbReference type="RefSeq" id="XP_031766863.2">
    <property type="nucleotide sequence ID" value="XM_031911003.2"/>
</dbReference>
<evidence type="ECO:0000256" key="1">
    <source>
        <dbReference type="SAM" id="MobiDB-lite"/>
    </source>
</evidence>
<dbReference type="RefSeq" id="XP_052749601.1">
    <property type="nucleotide sequence ID" value="XM_052893641.1"/>
</dbReference>
<gene>
    <name evidence="3 4 5" type="primary">LOC113512906</name>
</gene>
<feature type="region of interest" description="Disordered" evidence="1">
    <location>
        <begin position="1031"/>
        <end position="1058"/>
    </location>
</feature>
<feature type="compositionally biased region" description="Polar residues" evidence="1">
    <location>
        <begin position="534"/>
        <end position="558"/>
    </location>
</feature>
<feature type="region of interest" description="Disordered" evidence="1">
    <location>
        <begin position="268"/>
        <end position="622"/>
    </location>
</feature>
<dbReference type="RefSeq" id="XP_026752668.2">
    <property type="nucleotide sequence ID" value="XM_026896867.3"/>
</dbReference>
<feature type="compositionally biased region" description="Basic and acidic residues" evidence="1">
    <location>
        <begin position="498"/>
        <end position="512"/>
    </location>
</feature>
<feature type="compositionally biased region" description="Low complexity" evidence="1">
    <location>
        <begin position="969"/>
        <end position="978"/>
    </location>
</feature>
<reference evidence="3 4" key="1">
    <citation type="submission" date="2025-05" db="UniProtKB">
        <authorList>
            <consortium name="RefSeq"/>
        </authorList>
    </citation>
    <scope>IDENTIFICATION</scope>
    <source>
        <tissue evidence="3 4">Whole larvae</tissue>
    </source>
</reference>
<feature type="compositionally biased region" description="Polar residues" evidence="1">
    <location>
        <begin position="642"/>
        <end position="660"/>
    </location>
</feature>